<name>A0A7Y4GUR7_9BRAD</name>
<proteinExistence type="predicted"/>
<dbReference type="EMBL" id="JAAVLX010000007">
    <property type="protein sequence ID" value="NOJ42310.1"/>
    <property type="molecule type" value="Genomic_DNA"/>
</dbReference>
<evidence type="ECO:0000313" key="2">
    <source>
        <dbReference type="Proteomes" id="UP000544122"/>
    </source>
</evidence>
<comment type="caution">
    <text evidence="1">The sequence shown here is derived from an EMBL/GenBank/DDBJ whole genome shotgun (WGS) entry which is preliminary data.</text>
</comment>
<evidence type="ECO:0000313" key="1">
    <source>
        <dbReference type="EMBL" id="NOJ42310.1"/>
    </source>
</evidence>
<dbReference type="RefSeq" id="WP_171581547.1">
    <property type="nucleotide sequence ID" value="NZ_JAAVLX010000007.1"/>
</dbReference>
<reference evidence="1 2" key="1">
    <citation type="submission" date="2020-03" db="EMBL/GenBank/DDBJ databases">
        <title>Bradyrhizobium diversity isolated from nodules of Indigofera sp.</title>
        <authorList>
            <person name="Klepa M."/>
            <person name="Helene L."/>
            <person name="Hungria M."/>
        </authorList>
    </citation>
    <scope>NUCLEOTIDE SEQUENCE [LARGE SCALE GENOMIC DNA]</scope>
    <source>
        <strain evidence="1 2">WSM 1791</strain>
    </source>
</reference>
<dbReference type="AlphaFoldDB" id="A0A7Y4GUR7"/>
<dbReference type="Proteomes" id="UP000544122">
    <property type="component" value="Unassembled WGS sequence"/>
</dbReference>
<gene>
    <name evidence="1" type="ORF">HCN58_22420</name>
</gene>
<sequence>MLSLAMTVEAEFAGENLSETSAVAQLGAAQAQAVPKRLDRRDAVDRG</sequence>
<keyword evidence="2" id="KW-1185">Reference proteome</keyword>
<accession>A0A7Y4GUR7</accession>
<protein>
    <submittedName>
        <fullName evidence="1">Uncharacterized protein</fullName>
    </submittedName>
</protein>
<organism evidence="1 2">
    <name type="scientific">Bradyrhizobium australiense</name>
    <dbReference type="NCBI Taxonomy" id="2721161"/>
    <lineage>
        <taxon>Bacteria</taxon>
        <taxon>Pseudomonadati</taxon>
        <taxon>Pseudomonadota</taxon>
        <taxon>Alphaproteobacteria</taxon>
        <taxon>Hyphomicrobiales</taxon>
        <taxon>Nitrobacteraceae</taxon>
        <taxon>Bradyrhizobium</taxon>
    </lineage>
</organism>